<evidence type="ECO:0000313" key="2">
    <source>
        <dbReference type="Proteomes" id="UP000003494"/>
    </source>
</evidence>
<evidence type="ECO:0000313" key="1">
    <source>
        <dbReference type="EMBL" id="EEP29065.1"/>
    </source>
</evidence>
<accession>C4G8W8</accession>
<dbReference type="RefSeq" id="WP_006905453.1">
    <property type="nucleotide sequence ID" value="NZ_GG665866.1"/>
</dbReference>
<sequence>MVKDFEIFEEACSYLSQVIQEFKETISAKIAALENADWFYDKGRTRTCRPDENGMKKRCKAGVSYSVKVELRAEDAESIWQEFHTFFKDTAIGDTQRVSANEEIGRYAFIAENVKGDRIDCSIYLPGEWNIPQISLLLFVAPRYRGEDISVY</sequence>
<dbReference type="STRING" id="626523.GCWU000342_00416"/>
<keyword evidence="2" id="KW-1185">Reference proteome</keyword>
<dbReference type="HOGENOM" id="CLU_1737785_0_0_9"/>
<dbReference type="eggNOG" id="ENOG5031Q1I">
    <property type="taxonomic scope" value="Bacteria"/>
</dbReference>
<comment type="caution">
    <text evidence="1">The sequence shown here is derived from an EMBL/GenBank/DDBJ whole genome shotgun (WGS) entry which is preliminary data.</text>
</comment>
<dbReference type="Proteomes" id="UP000003494">
    <property type="component" value="Unassembled WGS sequence"/>
</dbReference>
<proteinExistence type="predicted"/>
<gene>
    <name evidence="1" type="ORF">GCWU000342_00416</name>
</gene>
<dbReference type="AlphaFoldDB" id="C4G8W8"/>
<name>C4G8W8_9FIRM</name>
<dbReference type="EMBL" id="ACIP02000001">
    <property type="protein sequence ID" value="EEP29065.1"/>
    <property type="molecule type" value="Genomic_DNA"/>
</dbReference>
<organism evidence="1 2">
    <name type="scientific">Shuttleworthella satelles DSM 14600</name>
    <dbReference type="NCBI Taxonomy" id="626523"/>
    <lineage>
        <taxon>Bacteria</taxon>
        <taxon>Bacillati</taxon>
        <taxon>Bacillota</taxon>
        <taxon>Clostridia</taxon>
        <taxon>Lachnospirales</taxon>
        <taxon>Lachnospiraceae</taxon>
        <taxon>Shuttleworthella</taxon>
    </lineage>
</organism>
<protein>
    <submittedName>
        <fullName evidence="1">Uncharacterized protein</fullName>
    </submittedName>
</protein>
<reference evidence="1" key="1">
    <citation type="submission" date="2009-04" db="EMBL/GenBank/DDBJ databases">
        <authorList>
            <person name="Weinstock G."/>
            <person name="Sodergren E."/>
            <person name="Clifton S."/>
            <person name="Fulton L."/>
            <person name="Fulton B."/>
            <person name="Courtney L."/>
            <person name="Fronick C."/>
            <person name="Harrison M."/>
            <person name="Strong C."/>
            <person name="Farmer C."/>
            <person name="Delahaunty K."/>
            <person name="Markovic C."/>
            <person name="Hall O."/>
            <person name="Minx P."/>
            <person name="Tomlinson C."/>
            <person name="Mitreva M."/>
            <person name="Nelson J."/>
            <person name="Hou S."/>
            <person name="Wollam A."/>
            <person name="Pepin K.H."/>
            <person name="Johnson M."/>
            <person name="Bhonagiri V."/>
            <person name="Nash W.E."/>
            <person name="Warren W."/>
            <person name="Chinwalla A."/>
            <person name="Mardis E.R."/>
            <person name="Wilson R.K."/>
        </authorList>
    </citation>
    <scope>NUCLEOTIDE SEQUENCE [LARGE SCALE GENOMIC DNA]</scope>
    <source>
        <strain evidence="1">DSM 14600</strain>
    </source>
</reference>